<feature type="region of interest" description="Disordered" evidence="7">
    <location>
        <begin position="61"/>
        <end position="89"/>
    </location>
</feature>
<feature type="domain" description="Oxo-4-hydroxy-4-carboxy-5-ureidoimidazoline decarboxylase" evidence="8">
    <location>
        <begin position="7"/>
        <end position="160"/>
    </location>
</feature>
<evidence type="ECO:0000256" key="1">
    <source>
        <dbReference type="ARBA" id="ARBA00001163"/>
    </source>
</evidence>
<keyword evidence="10" id="KW-1185">Reference proteome</keyword>
<evidence type="ECO:0000259" key="8">
    <source>
        <dbReference type="Pfam" id="PF09349"/>
    </source>
</evidence>
<evidence type="ECO:0000256" key="3">
    <source>
        <dbReference type="ARBA" id="ARBA00012257"/>
    </source>
</evidence>
<dbReference type="RefSeq" id="WP_129699661.1">
    <property type="nucleotide sequence ID" value="NZ_BAAAQA010000004.1"/>
</dbReference>
<keyword evidence="4" id="KW-0659">Purine metabolism</keyword>
<dbReference type="InterPro" id="IPR036778">
    <property type="entry name" value="OHCU_decarboxylase_sf"/>
</dbReference>
<dbReference type="NCBIfam" id="TIGR03180">
    <property type="entry name" value="UraD_2"/>
    <property type="match status" value="1"/>
</dbReference>
<reference evidence="9 10" key="1">
    <citation type="journal article" date="2019" name="Int. J. Syst. Evol. Microbiol.">
        <title>The Global Catalogue of Microorganisms (GCM) 10K type strain sequencing project: providing services to taxonomists for standard genome sequencing and annotation.</title>
        <authorList>
            <consortium name="The Broad Institute Genomics Platform"/>
            <consortium name="The Broad Institute Genome Sequencing Center for Infectious Disease"/>
            <person name="Wu L."/>
            <person name="Ma J."/>
        </authorList>
    </citation>
    <scope>NUCLEOTIDE SEQUENCE [LARGE SCALE GENOMIC DNA]</scope>
    <source>
        <strain evidence="9 10">JCM 15914</strain>
    </source>
</reference>
<feature type="compositionally biased region" description="Basic and acidic residues" evidence="7">
    <location>
        <begin position="68"/>
        <end position="84"/>
    </location>
</feature>
<comment type="caution">
    <text evidence="9">The sequence shown here is derived from an EMBL/GenBank/DDBJ whole genome shotgun (WGS) entry which is preliminary data.</text>
</comment>
<name>A0ABN2XIK9_9MICC</name>
<dbReference type="Gene3D" id="1.10.3330.10">
    <property type="entry name" value="Oxo-4-hydroxy-4-carboxy-5-ureidoimidazoline decarboxylase"/>
    <property type="match status" value="1"/>
</dbReference>
<dbReference type="NCBIfam" id="NF010372">
    <property type="entry name" value="PRK13798.1"/>
    <property type="match status" value="1"/>
</dbReference>
<dbReference type="InterPro" id="IPR017595">
    <property type="entry name" value="OHCU_decarboxylase-2"/>
</dbReference>
<proteinExistence type="predicted"/>
<organism evidence="9 10">
    <name type="scientific">Kocuria atrinae</name>
    <dbReference type="NCBI Taxonomy" id="592377"/>
    <lineage>
        <taxon>Bacteria</taxon>
        <taxon>Bacillati</taxon>
        <taxon>Actinomycetota</taxon>
        <taxon>Actinomycetes</taxon>
        <taxon>Micrococcales</taxon>
        <taxon>Micrococcaceae</taxon>
        <taxon>Kocuria</taxon>
    </lineage>
</organism>
<evidence type="ECO:0000313" key="10">
    <source>
        <dbReference type="Proteomes" id="UP001500166"/>
    </source>
</evidence>
<evidence type="ECO:0000256" key="5">
    <source>
        <dbReference type="ARBA" id="ARBA00022793"/>
    </source>
</evidence>
<keyword evidence="6" id="KW-0456">Lyase</keyword>
<evidence type="ECO:0000256" key="2">
    <source>
        <dbReference type="ARBA" id="ARBA00004754"/>
    </source>
</evidence>
<keyword evidence="5" id="KW-0210">Decarboxylase</keyword>
<evidence type="ECO:0000256" key="4">
    <source>
        <dbReference type="ARBA" id="ARBA00022631"/>
    </source>
</evidence>
<dbReference type="Proteomes" id="UP001500166">
    <property type="component" value="Unassembled WGS sequence"/>
</dbReference>
<comment type="pathway">
    <text evidence="2">Purine metabolism; urate degradation; (S)-allantoin from urate: step 3/3.</text>
</comment>
<evidence type="ECO:0000313" key="9">
    <source>
        <dbReference type="EMBL" id="GAA2111883.1"/>
    </source>
</evidence>
<dbReference type="SUPFAM" id="SSF158694">
    <property type="entry name" value="UraD-Like"/>
    <property type="match status" value="1"/>
</dbReference>
<dbReference type="EC" id="4.1.1.97" evidence="3"/>
<comment type="catalytic activity">
    <reaction evidence="1">
        <text>5-hydroxy-2-oxo-4-ureido-2,5-dihydro-1H-imidazole-5-carboxylate + H(+) = (S)-allantoin + CO2</text>
        <dbReference type="Rhea" id="RHEA:26301"/>
        <dbReference type="ChEBI" id="CHEBI:15378"/>
        <dbReference type="ChEBI" id="CHEBI:15678"/>
        <dbReference type="ChEBI" id="CHEBI:16526"/>
        <dbReference type="ChEBI" id="CHEBI:58639"/>
        <dbReference type="EC" id="4.1.1.97"/>
    </reaction>
</comment>
<evidence type="ECO:0000256" key="7">
    <source>
        <dbReference type="SAM" id="MobiDB-lite"/>
    </source>
</evidence>
<dbReference type="PANTHER" id="PTHR43466:SF1">
    <property type="entry name" value="2-OXO-4-HYDROXY-4-CARBOXY-5-UREIDOIMIDAZOLINE DECARBOXYLASE-RELATED"/>
    <property type="match status" value="1"/>
</dbReference>
<dbReference type="Pfam" id="PF09349">
    <property type="entry name" value="OHCU_decarbox"/>
    <property type="match status" value="1"/>
</dbReference>
<gene>
    <name evidence="9" type="primary">uraD</name>
    <name evidence="9" type="ORF">GCM10009824_07590</name>
</gene>
<dbReference type="EMBL" id="BAAAQA010000004">
    <property type="protein sequence ID" value="GAA2111883.1"/>
    <property type="molecule type" value="Genomic_DNA"/>
</dbReference>
<accession>A0ABN2XIK9</accession>
<dbReference type="InterPro" id="IPR018020">
    <property type="entry name" value="OHCU_decarboxylase"/>
</dbReference>
<protein>
    <recommendedName>
        <fullName evidence="3">2-oxo-4-hydroxy-4-carboxy-5-ureidoimidazoline decarboxylase</fullName>
        <ecNumber evidence="3">4.1.1.97</ecNumber>
    </recommendedName>
</protein>
<dbReference type="PANTHER" id="PTHR43466">
    <property type="entry name" value="2-OXO-4-HYDROXY-4-CARBOXY-5-UREIDOIMIDAZOLINE DECARBOXYLASE-RELATED"/>
    <property type="match status" value="1"/>
</dbReference>
<sequence>MTLSEFNETDRQTAVETVRPALDIQRWIEEIVDGRPYENTEDALAAARDAANPFTDAEVDQALSHHPKIGERAAGKSKEADLSRNEQAGLGESTEVIKAELARGNAEYEERFGQVFLIRAAGRSLPEILSELQRRLQNTPEDERTEVADQLRQIALLRIEGILS</sequence>
<evidence type="ECO:0000256" key="6">
    <source>
        <dbReference type="ARBA" id="ARBA00023239"/>
    </source>
</evidence>